<proteinExistence type="predicted"/>
<keyword evidence="2" id="KW-0732">Signal</keyword>
<dbReference type="Pfam" id="PF07470">
    <property type="entry name" value="Glyco_hydro_88"/>
    <property type="match status" value="1"/>
</dbReference>
<dbReference type="InterPro" id="IPR032342">
    <property type="entry name" value="DUF4861"/>
</dbReference>
<organism evidence="3 4">
    <name type="scientific">Oceaniferula marina</name>
    <dbReference type="NCBI Taxonomy" id="2748318"/>
    <lineage>
        <taxon>Bacteria</taxon>
        <taxon>Pseudomonadati</taxon>
        <taxon>Verrucomicrobiota</taxon>
        <taxon>Verrucomicrobiia</taxon>
        <taxon>Verrucomicrobiales</taxon>
        <taxon>Verrucomicrobiaceae</taxon>
        <taxon>Oceaniferula</taxon>
    </lineage>
</organism>
<keyword evidence="1 3" id="KW-0378">Hydrolase</keyword>
<comment type="caution">
    <text evidence="3">The sequence shown here is derived from an EMBL/GenBank/DDBJ whole genome shotgun (WGS) entry which is preliminary data.</text>
</comment>
<evidence type="ECO:0000256" key="2">
    <source>
        <dbReference type="SAM" id="SignalP"/>
    </source>
</evidence>
<dbReference type="AlphaFoldDB" id="A0A851GN90"/>
<dbReference type="Pfam" id="PF16153">
    <property type="entry name" value="DUF4861"/>
    <property type="match status" value="1"/>
</dbReference>
<evidence type="ECO:0000313" key="4">
    <source>
        <dbReference type="Proteomes" id="UP000557872"/>
    </source>
</evidence>
<accession>A0A851GN90</accession>
<protein>
    <submittedName>
        <fullName evidence="3">Glycoside hydrolase family 88 protein</fullName>
    </submittedName>
</protein>
<keyword evidence="4" id="KW-1185">Reference proteome</keyword>
<dbReference type="EMBL" id="JACBAZ010000002">
    <property type="protein sequence ID" value="NWK55594.1"/>
    <property type="molecule type" value="Genomic_DNA"/>
</dbReference>
<dbReference type="GO" id="GO:0016787">
    <property type="term" value="F:hydrolase activity"/>
    <property type="evidence" value="ECO:0007669"/>
    <property type="project" value="UniProtKB-KW"/>
</dbReference>
<evidence type="ECO:0000313" key="3">
    <source>
        <dbReference type="EMBL" id="NWK55594.1"/>
    </source>
</evidence>
<evidence type="ECO:0000256" key="1">
    <source>
        <dbReference type="ARBA" id="ARBA00022801"/>
    </source>
</evidence>
<dbReference type="Proteomes" id="UP000557872">
    <property type="component" value="Unassembled WGS sequence"/>
</dbReference>
<feature type="signal peptide" evidence="2">
    <location>
        <begin position="1"/>
        <end position="22"/>
    </location>
</feature>
<reference evidence="3 4" key="1">
    <citation type="submission" date="2020-07" db="EMBL/GenBank/DDBJ databases">
        <title>Roseicoccus Jingziensis gen. nov., sp. nov., isolated from coastal seawater.</title>
        <authorList>
            <person name="Feng X."/>
        </authorList>
    </citation>
    <scope>NUCLEOTIDE SEQUENCE [LARGE SCALE GENOMIC DNA]</scope>
    <source>
        <strain evidence="3 4">N1E253</strain>
    </source>
</reference>
<dbReference type="PANTHER" id="PTHR33886:SF8">
    <property type="entry name" value="UNSATURATED RHAMNOGALACTURONAN HYDROLASE (EUROFUNG)"/>
    <property type="match status" value="1"/>
</dbReference>
<dbReference type="InterPro" id="IPR012341">
    <property type="entry name" value="6hp_glycosidase-like_sf"/>
</dbReference>
<dbReference type="SUPFAM" id="SSF48208">
    <property type="entry name" value="Six-hairpin glycosidases"/>
    <property type="match status" value="1"/>
</dbReference>
<dbReference type="InterPro" id="IPR008928">
    <property type="entry name" value="6-hairpin_glycosidase_sf"/>
</dbReference>
<name>A0A851GN90_9BACT</name>
<dbReference type="InterPro" id="IPR052043">
    <property type="entry name" value="PolySaccharide_Degr_Enz"/>
</dbReference>
<dbReference type="InterPro" id="IPR010905">
    <property type="entry name" value="Glyco_hydro_88"/>
</dbReference>
<sequence>MKPPKTLTTIIAATCTSITAWAEITPQPAFSDELQPETIVKVASAVADWQLANPYERADWDWTEGALWTGLLAHAQTTGAQKYREALLKVSADLNYQLGPRPHFGDDHCVGQLHLWHYLRDELTHQLEPTRRGMLRFADRPHDESLLWVNHIHMREWAWCDALYMSPPTLTMLYAATGNELYLEKLDELWWKTSDYLYDKESQLYFRDSKYFEPREKNGEKVFWSRGNGWVFAGLCHVLQYLPHDHPTRPKYIEQFKQMAAKLKAIQQADGSWRASLLDPASYPSPESSGTAFFTYGFIWGVNNGFLDEKTYLPAVVKGWKRLVQNVHPDGKLGFVQPIGQDPRTVSYEQTAVYGVGGFLQVAHELHKHLILKQSSTAKLQAQNPDKDVRLNEVVSVPWKKITTLVPKANAENIAVRDSVSSYFLPCQVVDNNQDGSPDALLFISDFTPNEKRTFQILACGKLKPRLEQNPMLARFVPERKDDFVWENDRIAYRAYGPALAAENARGGIDVWTKSVRRPVANEWYAKGDAHYHTDNGTGLDGYKVGSSLGCGGVGYLDSKGKLHTSPVFAKQTTIEQGPVRLKFKLTYPAIQIGETEITETRTITMLRGQHHFEVNSSFQIKGDAKGIRPVTGLARRSPKQKASAYSGHFFGYWDPIMEKENHGHIGTFIIHSTGKSPSYKNKNHILQILAKDLNKPVSFHAGAIWGKAEGLDPAGFERHLFHQAHAITHPILVQ</sequence>
<feature type="chain" id="PRO_5033064020" evidence="2">
    <location>
        <begin position="23"/>
        <end position="735"/>
    </location>
</feature>
<dbReference type="GO" id="GO:0005975">
    <property type="term" value="P:carbohydrate metabolic process"/>
    <property type="evidence" value="ECO:0007669"/>
    <property type="project" value="InterPro"/>
</dbReference>
<dbReference type="Gene3D" id="1.50.10.10">
    <property type="match status" value="1"/>
</dbReference>
<dbReference type="PANTHER" id="PTHR33886">
    <property type="entry name" value="UNSATURATED RHAMNOGALACTURONAN HYDROLASE (EUROFUNG)"/>
    <property type="match status" value="1"/>
</dbReference>
<dbReference type="RefSeq" id="WP_178932102.1">
    <property type="nucleotide sequence ID" value="NZ_JACBAZ010000002.1"/>
</dbReference>
<gene>
    <name evidence="3" type="ORF">HW115_08220</name>
</gene>